<gene>
    <name evidence="1" type="ORF">SAMN05216252_103163</name>
</gene>
<dbReference type="Pfam" id="PF19380">
    <property type="entry name" value="DUF5955"/>
    <property type="match status" value="1"/>
</dbReference>
<evidence type="ECO:0000313" key="1">
    <source>
        <dbReference type="EMBL" id="SNS10764.1"/>
    </source>
</evidence>
<protein>
    <submittedName>
        <fullName evidence="1">Uncharacterized protein</fullName>
    </submittedName>
</protein>
<dbReference type="RefSeq" id="WP_089222856.1">
    <property type="nucleotide sequence ID" value="NZ_FZOF01000003.1"/>
</dbReference>
<dbReference type="AlphaFoldDB" id="A0A239BUN2"/>
<name>A0A239BUN2_9ACTN</name>
<dbReference type="InterPro" id="IPR045999">
    <property type="entry name" value="DUF5955"/>
</dbReference>
<dbReference type="EMBL" id="FZOF01000003">
    <property type="protein sequence ID" value="SNS10764.1"/>
    <property type="molecule type" value="Genomic_DNA"/>
</dbReference>
<accession>A0A239BUN2</accession>
<dbReference type="Proteomes" id="UP000198280">
    <property type="component" value="Unassembled WGS sequence"/>
</dbReference>
<evidence type="ECO:0000313" key="2">
    <source>
        <dbReference type="Proteomes" id="UP000198280"/>
    </source>
</evidence>
<keyword evidence="2" id="KW-1185">Reference proteome</keyword>
<proteinExistence type="predicted"/>
<reference evidence="1 2" key="1">
    <citation type="submission" date="2017-06" db="EMBL/GenBank/DDBJ databases">
        <authorList>
            <person name="Kim H.J."/>
            <person name="Triplett B.A."/>
        </authorList>
    </citation>
    <scope>NUCLEOTIDE SEQUENCE [LARGE SCALE GENOMIC DNA]</scope>
    <source>
        <strain evidence="1 2">CGMCC 4.1858</strain>
    </source>
</reference>
<dbReference type="OrthoDB" id="4264214at2"/>
<sequence>MVKDVAARAAVDDDGTLDPRVSALRAAVARCRRELAGYRGNLPDRHIAEDELSALAAAADAGVPDVPRLRRGLLVIAGALGSVSALAGALTEVRRAIELFGTPRPR</sequence>
<organism evidence="1 2">
    <name type="scientific">Actinacidiphila glaucinigra</name>
    <dbReference type="NCBI Taxonomy" id="235986"/>
    <lineage>
        <taxon>Bacteria</taxon>
        <taxon>Bacillati</taxon>
        <taxon>Actinomycetota</taxon>
        <taxon>Actinomycetes</taxon>
        <taxon>Kitasatosporales</taxon>
        <taxon>Streptomycetaceae</taxon>
        <taxon>Actinacidiphila</taxon>
    </lineage>
</organism>